<dbReference type="EMBL" id="KV429036">
    <property type="protein sequence ID" value="KZT73510.1"/>
    <property type="molecule type" value="Genomic_DNA"/>
</dbReference>
<keyword evidence="1" id="KW-0732">Signal</keyword>
<protein>
    <recommendedName>
        <fullName evidence="4">Hydrophobin</fullName>
    </recommendedName>
</protein>
<proteinExistence type="predicted"/>
<dbReference type="Proteomes" id="UP000076727">
    <property type="component" value="Unassembled WGS sequence"/>
</dbReference>
<feature type="chain" id="PRO_5007867129" description="Hydrophobin" evidence="1">
    <location>
        <begin position="23"/>
        <end position="115"/>
    </location>
</feature>
<reference evidence="2 3" key="1">
    <citation type="journal article" date="2016" name="Mol. Biol. Evol.">
        <title>Comparative Genomics of Early-Diverging Mushroom-Forming Fungi Provides Insights into the Origins of Lignocellulose Decay Capabilities.</title>
        <authorList>
            <person name="Nagy L.G."/>
            <person name="Riley R."/>
            <person name="Tritt A."/>
            <person name="Adam C."/>
            <person name="Daum C."/>
            <person name="Floudas D."/>
            <person name="Sun H."/>
            <person name="Yadav J.S."/>
            <person name="Pangilinan J."/>
            <person name="Larsson K.H."/>
            <person name="Matsuura K."/>
            <person name="Barry K."/>
            <person name="Labutti K."/>
            <person name="Kuo R."/>
            <person name="Ohm R.A."/>
            <person name="Bhattacharya S.S."/>
            <person name="Shirouzu T."/>
            <person name="Yoshinaga Y."/>
            <person name="Martin F.M."/>
            <person name="Grigoriev I.V."/>
            <person name="Hibbett D.S."/>
        </authorList>
    </citation>
    <scope>NUCLEOTIDE SEQUENCE [LARGE SCALE GENOMIC DNA]</scope>
    <source>
        <strain evidence="2 3">L-15889</strain>
    </source>
</reference>
<feature type="signal peptide" evidence="1">
    <location>
        <begin position="1"/>
        <end position="22"/>
    </location>
</feature>
<keyword evidence="3" id="KW-1185">Reference proteome</keyword>
<gene>
    <name evidence="2" type="ORF">DAEQUDRAFT_735280</name>
</gene>
<evidence type="ECO:0000256" key="1">
    <source>
        <dbReference type="SAM" id="SignalP"/>
    </source>
</evidence>
<accession>A0A165TIZ1</accession>
<evidence type="ECO:0000313" key="2">
    <source>
        <dbReference type="EMBL" id="KZT73510.1"/>
    </source>
</evidence>
<name>A0A165TIZ1_9APHY</name>
<organism evidence="2 3">
    <name type="scientific">Daedalea quercina L-15889</name>
    <dbReference type="NCBI Taxonomy" id="1314783"/>
    <lineage>
        <taxon>Eukaryota</taxon>
        <taxon>Fungi</taxon>
        <taxon>Dikarya</taxon>
        <taxon>Basidiomycota</taxon>
        <taxon>Agaricomycotina</taxon>
        <taxon>Agaricomycetes</taxon>
        <taxon>Polyporales</taxon>
        <taxon>Fomitopsis</taxon>
    </lineage>
</organism>
<evidence type="ECO:0008006" key="4">
    <source>
        <dbReference type="Google" id="ProtNLM"/>
    </source>
</evidence>
<sequence>MRFIVFTTALAAFAFGINTAAALAARAPQETSGSCLVHAEVCGSIDSPQCCDGLTCLTVGDSDVGADDGCITIGAMPASDIYHGAEPLLAMAGVDAKVQDIEKCIQMAGEVFRTT</sequence>
<evidence type="ECO:0000313" key="3">
    <source>
        <dbReference type="Proteomes" id="UP000076727"/>
    </source>
</evidence>
<dbReference type="AlphaFoldDB" id="A0A165TIZ1"/>